<dbReference type="InterPro" id="IPR000182">
    <property type="entry name" value="GNAT_dom"/>
</dbReference>
<dbReference type="PROSITE" id="PS51186">
    <property type="entry name" value="GNAT"/>
    <property type="match status" value="1"/>
</dbReference>
<dbReference type="EMBL" id="UIDD01000008">
    <property type="protein sequence ID" value="SUQ63637.1"/>
    <property type="molecule type" value="Genomic_DNA"/>
</dbReference>
<keyword evidence="2" id="KW-0808">Transferase</keyword>
<name>A0A380T071_9PSED</name>
<evidence type="ECO:0000259" key="1">
    <source>
        <dbReference type="PROSITE" id="PS51186"/>
    </source>
</evidence>
<accession>A0A380T071</accession>
<dbReference type="Pfam" id="PF00583">
    <property type="entry name" value="Acetyltransf_1"/>
    <property type="match status" value="1"/>
</dbReference>
<dbReference type="GO" id="GO:0016747">
    <property type="term" value="F:acyltransferase activity, transferring groups other than amino-acyl groups"/>
    <property type="evidence" value="ECO:0007669"/>
    <property type="project" value="InterPro"/>
</dbReference>
<reference evidence="3" key="1">
    <citation type="submission" date="2018-07" db="EMBL/GenBank/DDBJ databases">
        <authorList>
            <person name="Blom J."/>
        </authorList>
    </citation>
    <scope>NUCLEOTIDE SEQUENCE [LARGE SCALE GENOMIC DNA]</scope>
    <source>
        <strain evidence="3">CCOS 864</strain>
    </source>
</reference>
<gene>
    <name evidence="2" type="ORF">CCOS864_03090</name>
</gene>
<dbReference type="Gene3D" id="3.40.630.30">
    <property type="match status" value="1"/>
</dbReference>
<dbReference type="InterPro" id="IPR016181">
    <property type="entry name" value="Acyl_CoA_acyltransferase"/>
</dbReference>
<dbReference type="CDD" id="cd04301">
    <property type="entry name" value="NAT_SF"/>
    <property type="match status" value="1"/>
</dbReference>
<organism evidence="2 3">
    <name type="scientific">Pseudomonas wadenswilerensis</name>
    <dbReference type="NCBI Taxonomy" id="1785161"/>
    <lineage>
        <taxon>Bacteria</taxon>
        <taxon>Pseudomonadati</taxon>
        <taxon>Pseudomonadota</taxon>
        <taxon>Gammaproteobacteria</taxon>
        <taxon>Pseudomonadales</taxon>
        <taxon>Pseudomonadaceae</taxon>
        <taxon>Pseudomonas</taxon>
    </lineage>
</organism>
<dbReference type="AlphaFoldDB" id="A0A380T071"/>
<dbReference type="RefSeq" id="WP_115087185.1">
    <property type="nucleotide sequence ID" value="NZ_CBCSFG010000032.1"/>
</dbReference>
<proteinExistence type="predicted"/>
<evidence type="ECO:0000313" key="2">
    <source>
        <dbReference type="EMBL" id="SUQ63637.1"/>
    </source>
</evidence>
<sequence length="168" mass="18516">MPFTTRVARPSDAEALSHVAGQTFALASPPDSAAQALQEYIDTRLQPEHFVLHLLNPRKRLRVLEHLGKVVGYSLVDSAPGSLGIAEADGVPELSRCYVLPEHHGLGGAQLLLDDTLAPVRGGIRLTVNEQNTRAIRFYQRNGFSKVGEAVFECGPERHRDWVMVARR</sequence>
<feature type="domain" description="N-acetyltransferase" evidence="1">
    <location>
        <begin position="3"/>
        <end position="168"/>
    </location>
</feature>
<protein>
    <submittedName>
        <fullName evidence="2">Acetyltransferase family protein</fullName>
    </submittedName>
</protein>
<keyword evidence="3" id="KW-1185">Reference proteome</keyword>
<dbReference type="SUPFAM" id="SSF55729">
    <property type="entry name" value="Acyl-CoA N-acyltransferases (Nat)"/>
    <property type="match status" value="1"/>
</dbReference>
<dbReference type="Proteomes" id="UP000255177">
    <property type="component" value="Unassembled WGS sequence"/>
</dbReference>
<evidence type="ECO:0000313" key="3">
    <source>
        <dbReference type="Proteomes" id="UP000255177"/>
    </source>
</evidence>